<reference evidence="3 4" key="1">
    <citation type="submission" date="2020-08" db="EMBL/GenBank/DDBJ databases">
        <title>Plant Genome Project.</title>
        <authorList>
            <person name="Zhang R.-G."/>
        </authorList>
    </citation>
    <scope>NUCLEOTIDE SEQUENCE [LARGE SCALE GENOMIC DNA]</scope>
    <source>
        <tissue evidence="3">Rhizome</tissue>
    </source>
</reference>
<keyword evidence="2" id="KW-0732">Signal</keyword>
<evidence type="ECO:0000313" key="3">
    <source>
        <dbReference type="EMBL" id="KAG6526581.1"/>
    </source>
</evidence>
<feature type="signal peptide" evidence="2">
    <location>
        <begin position="1"/>
        <end position="25"/>
    </location>
</feature>
<accession>A0A8J5HEK1</accession>
<organism evidence="3 4">
    <name type="scientific">Zingiber officinale</name>
    <name type="common">Ginger</name>
    <name type="synonym">Amomum zingiber</name>
    <dbReference type="NCBI Taxonomy" id="94328"/>
    <lineage>
        <taxon>Eukaryota</taxon>
        <taxon>Viridiplantae</taxon>
        <taxon>Streptophyta</taxon>
        <taxon>Embryophyta</taxon>
        <taxon>Tracheophyta</taxon>
        <taxon>Spermatophyta</taxon>
        <taxon>Magnoliopsida</taxon>
        <taxon>Liliopsida</taxon>
        <taxon>Zingiberales</taxon>
        <taxon>Zingiberaceae</taxon>
        <taxon>Zingiber</taxon>
    </lineage>
</organism>
<dbReference type="PANTHER" id="PTHR36733">
    <property type="entry name" value="CELL WALL PROTEIN-RELATED"/>
    <property type="match status" value="1"/>
</dbReference>
<evidence type="ECO:0008006" key="5">
    <source>
        <dbReference type="Google" id="ProtNLM"/>
    </source>
</evidence>
<comment type="caution">
    <text evidence="3">The sequence shown here is derived from an EMBL/GenBank/DDBJ whole genome shotgun (WGS) entry which is preliminary data.</text>
</comment>
<sequence length="99" mass="10488">MASSSHYRLVLLFLCLFAVARLCLAGRGTPEFADKKDAELVPGGSGRYSVGSRETPAMGGVSGDSGLGAAEFQFLPGNDDTFIPNPGFEIPNPFRPRIP</sequence>
<dbReference type="InterPro" id="IPR034565">
    <property type="entry name" value="Put_cell_wall"/>
</dbReference>
<proteinExistence type="predicted"/>
<protein>
    <recommendedName>
        <fullName evidence="5">Cell wall protein</fullName>
    </recommendedName>
</protein>
<dbReference type="EMBL" id="JACMSC010000004">
    <property type="protein sequence ID" value="KAG6526581.1"/>
    <property type="molecule type" value="Genomic_DNA"/>
</dbReference>
<dbReference type="AlphaFoldDB" id="A0A8J5HEK1"/>
<name>A0A8J5HEK1_ZINOF</name>
<dbReference type="Proteomes" id="UP000734854">
    <property type="component" value="Unassembled WGS sequence"/>
</dbReference>
<dbReference type="PANTHER" id="PTHR36733:SF1">
    <property type="entry name" value="CELL WALL PROTEIN-RELATED"/>
    <property type="match status" value="1"/>
</dbReference>
<evidence type="ECO:0000256" key="2">
    <source>
        <dbReference type="SAM" id="SignalP"/>
    </source>
</evidence>
<evidence type="ECO:0000313" key="4">
    <source>
        <dbReference type="Proteomes" id="UP000734854"/>
    </source>
</evidence>
<evidence type="ECO:0000256" key="1">
    <source>
        <dbReference type="SAM" id="MobiDB-lite"/>
    </source>
</evidence>
<feature type="chain" id="PRO_5035290358" description="Cell wall protein" evidence="2">
    <location>
        <begin position="26"/>
        <end position="99"/>
    </location>
</feature>
<feature type="region of interest" description="Disordered" evidence="1">
    <location>
        <begin position="43"/>
        <end position="62"/>
    </location>
</feature>
<keyword evidence="4" id="KW-1185">Reference proteome</keyword>
<gene>
    <name evidence="3" type="ORF">ZIOFF_016572</name>
</gene>